<evidence type="ECO:0000256" key="1">
    <source>
        <dbReference type="ARBA" id="ARBA00009580"/>
    </source>
</evidence>
<gene>
    <name evidence="3" type="ORF">SAMN05421762_2779</name>
</gene>
<accession>A0A1I1N508</accession>
<dbReference type="Pfam" id="PF13350">
    <property type="entry name" value="Y_phosphatase3"/>
    <property type="match status" value="1"/>
</dbReference>
<dbReference type="Proteomes" id="UP000231644">
    <property type="component" value="Unassembled WGS sequence"/>
</dbReference>
<dbReference type="PANTHER" id="PTHR31126:SF72">
    <property type="entry name" value="DUAL SPECIFICITY PROTEIN PHOSPHATASE TPBA"/>
    <property type="match status" value="1"/>
</dbReference>
<dbReference type="InterPro" id="IPR000387">
    <property type="entry name" value="Tyr_Pase_dom"/>
</dbReference>
<comment type="similarity">
    <text evidence="1">Belongs to the protein-tyrosine phosphatase family.</text>
</comment>
<dbReference type="GO" id="GO:0004721">
    <property type="term" value="F:phosphoprotein phosphatase activity"/>
    <property type="evidence" value="ECO:0007669"/>
    <property type="project" value="InterPro"/>
</dbReference>
<sequence length="226" mass="26224">MGLFQRLKEKERAFRHSFNVAPDTPALRRRAEFYTSYFDHGILRKLWSNFHQVAPGVYRSNHPDRRHLEKMKALGIRTVINLRGTNGGAPYLIEQQDCAALGLRMIDVNMVARMAPPRDFFLQLFDAFRAAEKPFVMHCKSGADRSGLAAALWLITYEGETVAQARRMLSPRYIHFKWTKTGVLDHILDCYEARLAQGQISFEDWIRSEYDHQDMQRSYLTRKAAA</sequence>
<dbReference type="PROSITE" id="PS50056">
    <property type="entry name" value="TYR_PHOSPHATASE_2"/>
    <property type="match status" value="1"/>
</dbReference>
<feature type="domain" description="Tyrosine specific protein phosphatases" evidence="2">
    <location>
        <begin position="119"/>
        <end position="169"/>
    </location>
</feature>
<evidence type="ECO:0000313" key="4">
    <source>
        <dbReference type="Proteomes" id="UP000231644"/>
    </source>
</evidence>
<organism evidence="3 4">
    <name type="scientific">Pseudooceanicola nitratireducens</name>
    <dbReference type="NCBI Taxonomy" id="517719"/>
    <lineage>
        <taxon>Bacteria</taxon>
        <taxon>Pseudomonadati</taxon>
        <taxon>Pseudomonadota</taxon>
        <taxon>Alphaproteobacteria</taxon>
        <taxon>Rhodobacterales</taxon>
        <taxon>Paracoccaceae</taxon>
        <taxon>Pseudooceanicola</taxon>
    </lineage>
</organism>
<proteinExistence type="inferred from homology"/>
<dbReference type="InterPro" id="IPR029021">
    <property type="entry name" value="Prot-tyrosine_phosphatase-like"/>
</dbReference>
<dbReference type="PROSITE" id="PS00383">
    <property type="entry name" value="TYR_PHOSPHATASE_1"/>
    <property type="match status" value="1"/>
</dbReference>
<name>A0A1I1N508_9RHOB</name>
<dbReference type="RefSeq" id="WP_093446912.1">
    <property type="nucleotide sequence ID" value="NZ_FNZG01000001.1"/>
</dbReference>
<dbReference type="EMBL" id="FOLX01000001">
    <property type="protein sequence ID" value="SFC92754.1"/>
    <property type="molecule type" value="Genomic_DNA"/>
</dbReference>
<evidence type="ECO:0000313" key="3">
    <source>
        <dbReference type="EMBL" id="SFC92754.1"/>
    </source>
</evidence>
<dbReference type="SUPFAM" id="SSF52799">
    <property type="entry name" value="(Phosphotyrosine protein) phosphatases II"/>
    <property type="match status" value="1"/>
</dbReference>
<evidence type="ECO:0000259" key="2">
    <source>
        <dbReference type="PROSITE" id="PS50056"/>
    </source>
</evidence>
<dbReference type="InterPro" id="IPR026893">
    <property type="entry name" value="Tyr/Ser_Pase_IphP-type"/>
</dbReference>
<keyword evidence="4" id="KW-1185">Reference proteome</keyword>
<dbReference type="Gene3D" id="3.90.190.10">
    <property type="entry name" value="Protein tyrosine phosphatase superfamily"/>
    <property type="match status" value="1"/>
</dbReference>
<reference evidence="3 4" key="1">
    <citation type="submission" date="2016-10" db="EMBL/GenBank/DDBJ databases">
        <authorList>
            <person name="de Groot N.N."/>
        </authorList>
    </citation>
    <scope>NUCLEOTIDE SEQUENCE [LARGE SCALE GENOMIC DNA]</scope>
    <source>
        <strain evidence="3 4">DSM 29619</strain>
    </source>
</reference>
<dbReference type="PANTHER" id="PTHR31126">
    <property type="entry name" value="TYROSINE-PROTEIN PHOSPHATASE"/>
    <property type="match status" value="1"/>
</dbReference>
<dbReference type="STRING" id="517719.SAMN05421762_2779"/>
<dbReference type="AlphaFoldDB" id="A0A1I1N508"/>
<dbReference type="InterPro" id="IPR016130">
    <property type="entry name" value="Tyr_Pase_AS"/>
</dbReference>
<protein>
    <submittedName>
        <fullName evidence="3">Tyrosine phosphatase family protein</fullName>
    </submittedName>
</protein>
<dbReference type="OrthoDB" id="9814896at2"/>